<dbReference type="OrthoDB" id="312459at2759"/>
<evidence type="ECO:0000313" key="16">
    <source>
        <dbReference type="Proteomes" id="UP000015101"/>
    </source>
</evidence>
<evidence type="ECO:0000259" key="13">
    <source>
        <dbReference type="PROSITE" id="PS51456"/>
    </source>
</evidence>
<dbReference type="GO" id="GO:0000146">
    <property type="term" value="F:microfilament motor activity"/>
    <property type="evidence" value="ECO:0000318"/>
    <property type="project" value="GO_Central"/>
</dbReference>
<evidence type="ECO:0000259" key="11">
    <source>
        <dbReference type="PROSITE" id="PS50081"/>
    </source>
</evidence>
<dbReference type="PROSITE" id="PS50096">
    <property type="entry name" value="IQ"/>
    <property type="match status" value="2"/>
</dbReference>
<dbReference type="InterPro" id="IPR046349">
    <property type="entry name" value="C1-like_sf"/>
</dbReference>
<dbReference type="InterPro" id="IPR046987">
    <property type="entry name" value="Myo9"/>
</dbReference>
<dbReference type="GO" id="GO:0035556">
    <property type="term" value="P:intracellular signal transduction"/>
    <property type="evidence" value="ECO:0007669"/>
    <property type="project" value="InterPro"/>
</dbReference>
<dbReference type="EMBL" id="KB095905">
    <property type="protein sequence ID" value="ESO09899.1"/>
    <property type="molecule type" value="Genomic_DNA"/>
</dbReference>
<reference evidence="14 16" key="2">
    <citation type="journal article" date="2013" name="Nature">
        <title>Insights into bilaterian evolution from three spiralian genomes.</title>
        <authorList>
            <person name="Simakov O."/>
            <person name="Marletaz F."/>
            <person name="Cho S.J."/>
            <person name="Edsinger-Gonzales E."/>
            <person name="Havlak P."/>
            <person name="Hellsten U."/>
            <person name="Kuo D.H."/>
            <person name="Larsson T."/>
            <person name="Lv J."/>
            <person name="Arendt D."/>
            <person name="Savage R."/>
            <person name="Osoegawa K."/>
            <person name="de Jong P."/>
            <person name="Grimwood J."/>
            <person name="Chapman J.A."/>
            <person name="Shapiro H."/>
            <person name="Aerts A."/>
            <person name="Otillar R.P."/>
            <person name="Terry A.Y."/>
            <person name="Boore J.L."/>
            <person name="Grigoriev I.V."/>
            <person name="Lindberg D.R."/>
            <person name="Seaver E.C."/>
            <person name="Weisblat D.A."/>
            <person name="Putnam N.H."/>
            <person name="Rokhsar D.S."/>
        </authorList>
    </citation>
    <scope>NUCLEOTIDE SEQUENCE</scope>
</reference>
<dbReference type="PANTHER" id="PTHR46184">
    <property type="entry name" value="UNCONVENTIONAL MYOSIN-IXB-LIKE PROTEIN"/>
    <property type="match status" value="1"/>
</dbReference>
<dbReference type="InterPro" id="IPR036961">
    <property type="entry name" value="Kinesin_motor_dom_sf"/>
</dbReference>
<evidence type="ECO:0000256" key="6">
    <source>
        <dbReference type="ARBA" id="ARBA00022840"/>
    </source>
</evidence>
<dbReference type="GO" id="GO:0016459">
    <property type="term" value="C:myosin complex"/>
    <property type="evidence" value="ECO:0007669"/>
    <property type="project" value="UniProtKB-KW"/>
</dbReference>
<dbReference type="InterPro" id="IPR000048">
    <property type="entry name" value="IQ_motif_EF-hand-BS"/>
</dbReference>
<dbReference type="CTD" id="20211565"/>
<keyword evidence="8 9" id="KW-0505">Motor protein</keyword>
<evidence type="ECO:0000256" key="10">
    <source>
        <dbReference type="SAM" id="MobiDB-lite"/>
    </source>
</evidence>
<feature type="domain" description="Phorbol-ester/DAG-type" evidence="11">
    <location>
        <begin position="1539"/>
        <end position="1588"/>
    </location>
</feature>
<evidence type="ECO:0000259" key="12">
    <source>
        <dbReference type="PROSITE" id="PS50238"/>
    </source>
</evidence>
<evidence type="ECO:0000256" key="9">
    <source>
        <dbReference type="PROSITE-ProRule" id="PRU00782"/>
    </source>
</evidence>
<dbReference type="eggNOG" id="KOG1453">
    <property type="taxonomic scope" value="Eukaryota"/>
</dbReference>
<feature type="domain" description="Rho-GAP" evidence="12">
    <location>
        <begin position="1608"/>
        <end position="1800"/>
    </location>
</feature>
<reference evidence="16" key="1">
    <citation type="submission" date="2012-12" db="EMBL/GenBank/DDBJ databases">
        <authorList>
            <person name="Hellsten U."/>
            <person name="Grimwood J."/>
            <person name="Chapman J.A."/>
            <person name="Shapiro H."/>
            <person name="Aerts A."/>
            <person name="Otillar R.P."/>
            <person name="Terry A.Y."/>
            <person name="Boore J.L."/>
            <person name="Simakov O."/>
            <person name="Marletaz F."/>
            <person name="Cho S.-J."/>
            <person name="Edsinger-Gonzales E."/>
            <person name="Havlak P."/>
            <person name="Kuo D.-H."/>
            <person name="Larsson T."/>
            <person name="Lv J."/>
            <person name="Arendt D."/>
            <person name="Savage R."/>
            <person name="Osoegawa K."/>
            <person name="de Jong P."/>
            <person name="Lindberg D.R."/>
            <person name="Seaver E.C."/>
            <person name="Weisblat D.A."/>
            <person name="Putnam N.H."/>
            <person name="Grigoriev I.V."/>
            <person name="Rokhsar D.S."/>
        </authorList>
    </citation>
    <scope>NUCLEOTIDE SEQUENCE</scope>
</reference>
<feature type="region of interest" description="Disordered" evidence="10">
    <location>
        <begin position="1218"/>
        <end position="1239"/>
    </location>
</feature>
<dbReference type="GO" id="GO:0005737">
    <property type="term" value="C:cytoplasm"/>
    <property type="evidence" value="ECO:0000318"/>
    <property type="project" value="GO_Central"/>
</dbReference>
<dbReference type="PROSITE" id="PS00479">
    <property type="entry name" value="ZF_DAG_PE_1"/>
    <property type="match status" value="1"/>
</dbReference>
<dbReference type="Pfam" id="PF00063">
    <property type="entry name" value="Myosin_head"/>
    <property type="match status" value="2"/>
</dbReference>
<dbReference type="Pfam" id="PF00620">
    <property type="entry name" value="RhoGAP"/>
    <property type="match status" value="1"/>
</dbReference>
<keyword evidence="7 9" id="KW-0518">Myosin</keyword>
<dbReference type="KEGG" id="hro:HELRODRAFT_190322"/>
<dbReference type="Gene3D" id="1.10.555.10">
    <property type="entry name" value="Rho GTPase activation protein"/>
    <property type="match status" value="1"/>
</dbReference>
<dbReference type="SMART" id="SM00109">
    <property type="entry name" value="C1"/>
    <property type="match status" value="1"/>
</dbReference>
<comment type="similarity">
    <text evidence="9">Belongs to the TRAFAC class myosin-kinesin ATPase superfamily. Myosin family.</text>
</comment>
<dbReference type="InterPro" id="IPR027417">
    <property type="entry name" value="P-loop_NTPase"/>
</dbReference>
<protein>
    <recommendedName>
        <fullName evidence="17">Myosin motor domain-containing protein</fullName>
    </recommendedName>
</protein>
<evidence type="ECO:0000256" key="8">
    <source>
        <dbReference type="ARBA" id="ARBA00023175"/>
    </source>
</evidence>
<evidence type="ECO:0000256" key="5">
    <source>
        <dbReference type="ARBA" id="ARBA00022833"/>
    </source>
</evidence>
<dbReference type="PANTHER" id="PTHR46184:SF5">
    <property type="entry name" value="UNCONVENTIONAL MYOSIN-IXA-LIKE"/>
    <property type="match status" value="1"/>
</dbReference>
<dbReference type="Gene3D" id="3.30.60.20">
    <property type="match status" value="1"/>
</dbReference>
<dbReference type="GO" id="GO:0051015">
    <property type="term" value="F:actin filament binding"/>
    <property type="evidence" value="ECO:0000318"/>
    <property type="project" value="GO_Central"/>
</dbReference>
<keyword evidence="5" id="KW-0862">Zinc</keyword>
<dbReference type="GO" id="GO:0006897">
    <property type="term" value="P:endocytosis"/>
    <property type="evidence" value="ECO:0000318"/>
    <property type="project" value="GO_Central"/>
</dbReference>
<dbReference type="SUPFAM" id="SSF52540">
    <property type="entry name" value="P-loop containing nucleoside triphosphate hydrolases"/>
    <property type="match status" value="1"/>
</dbReference>
<comment type="subcellular location">
    <subcellularLocation>
        <location evidence="1">Cytoplasm</location>
    </subcellularLocation>
</comment>
<dbReference type="PROSITE" id="PS51456">
    <property type="entry name" value="MYOSIN_MOTOR"/>
    <property type="match status" value="1"/>
</dbReference>
<dbReference type="SMART" id="SM00324">
    <property type="entry name" value="RhoGAP"/>
    <property type="match status" value="1"/>
</dbReference>
<keyword evidence="2" id="KW-0963">Cytoplasm</keyword>
<accession>T1FRW8</accession>
<dbReference type="Gene3D" id="3.40.850.10">
    <property type="entry name" value="Kinesin motor domain"/>
    <property type="match status" value="2"/>
</dbReference>
<dbReference type="Gene3D" id="1.20.120.720">
    <property type="entry name" value="Myosin VI head, motor domain, U50 subdomain"/>
    <property type="match status" value="1"/>
</dbReference>
<dbReference type="Proteomes" id="UP000015101">
    <property type="component" value="Unassembled WGS sequence"/>
</dbReference>
<keyword evidence="9" id="KW-0009">Actin-binding</keyword>
<dbReference type="CDD" id="cd20818">
    <property type="entry name" value="C1_Myosin-IX"/>
    <property type="match status" value="1"/>
</dbReference>
<feature type="binding site" evidence="9">
    <location>
        <begin position="223"/>
        <end position="230"/>
    </location>
    <ligand>
        <name>ATP</name>
        <dbReference type="ChEBI" id="CHEBI:30616"/>
    </ligand>
</feature>
<dbReference type="GO" id="GO:0015629">
    <property type="term" value="C:actin cytoskeleton"/>
    <property type="evidence" value="ECO:0000318"/>
    <property type="project" value="GO_Central"/>
</dbReference>
<evidence type="ECO:0000256" key="4">
    <source>
        <dbReference type="ARBA" id="ARBA00022741"/>
    </source>
</evidence>
<dbReference type="STRING" id="6412.T1FRW8"/>
<evidence type="ECO:0000256" key="2">
    <source>
        <dbReference type="ARBA" id="ARBA00022490"/>
    </source>
</evidence>
<evidence type="ECO:0000313" key="15">
    <source>
        <dbReference type="EnsemblMetazoa" id="HelroP190322"/>
    </source>
</evidence>
<dbReference type="GO" id="GO:0005524">
    <property type="term" value="F:ATP binding"/>
    <property type="evidence" value="ECO:0007669"/>
    <property type="project" value="UniProtKB-UniRule"/>
</dbReference>
<dbReference type="RefSeq" id="XP_009011713.1">
    <property type="nucleotide sequence ID" value="XM_009013465.1"/>
</dbReference>
<keyword evidence="4 9" id="KW-0547">Nucleotide-binding</keyword>
<dbReference type="Gene3D" id="1.20.58.530">
    <property type="match status" value="2"/>
</dbReference>
<dbReference type="InterPro" id="IPR008936">
    <property type="entry name" value="Rho_GTPase_activation_prot"/>
</dbReference>
<keyword evidence="3" id="KW-0479">Metal-binding</keyword>
<feature type="domain" description="Myosin motor" evidence="13">
    <location>
        <begin position="130"/>
        <end position="917"/>
    </location>
</feature>
<dbReference type="GO" id="GO:0046872">
    <property type="term" value="F:metal ion binding"/>
    <property type="evidence" value="ECO:0007669"/>
    <property type="project" value="UniProtKB-KW"/>
</dbReference>
<sequence>MISVILNNISDIENGYVIQVPCSKDQSTNQFLVEAIKCLQNDLNYTKSISLELVEILFSDGQPCKERYICEDEYPYVIKKLWPQPINQPSSYKYEFVLRPKTQNYITYNSLNTRKKDKYLTGLMTTRRTRDYQDLCNLPELNEITLLDNLKRRFLMNNIYTFIGSILISINPFHYFPIYNPKDIELYQNKKLADLPPHVFAIADAAYYNMMTTKTNQCIVISGESGSGKTENSNFLLHHLSALSQRNFYSNGIEKNITGVGPVLEAFGNAKTVHNNNSSRFGKFVQVTYREDGTVSGTFVYRATVEKYLLEKSRIVSQAPNERFLFIKYFIFLLLNDYPWLSMDAEHEINEFDRLKNAMTAVGFTAGIQQRLFTVLSAILNIGNIEFKKQIEAGRHDESTSISNMKQLQIVSNLLKVTEKSLLEALTKRRTMAGGETVVMANKIDEAVSTRNATAKCLYNALFDWIVYQINAVLLAKHDLSKLMRKYIGVLDIFGFEDFQFNSFEQFCINYANENLHFYFNQHIFKLEQEEYIKEGIYWENIEFIDNTGCLDLFNKKPSGLLHLLDEESNLPCGSNEILLGKFHAAHQSNAYYDVPHRKQNAFIILHYAGKVKYYIQEFREKNTDLMRNDVVMLLKSSKMEFIRELVGQNVVAIMRWAMLRIFFKAFFAFMGIASKCISERDSRVATGFPANSKSCLMKNRKNERLEKADSFCRTTFDVLSMCLHEFHLVYFFFMLIEKFGHDMCDIPTRNEKNQNVQAEDKHMQEVKAFQHSKLPLSSRSSKSKNKPPSISAQFHNSLMLLTDTLNQATPFFIRCIKSNQDKAAKVFDDELVERQLRYTGMLATVKIRQSGYNYRLSIEDFVYSFHVLLPNGKRSTKEDINKYLNQLSINKKNFQIGHTKVFLREAEKIYLEELLHEALLKKIVIIQRWFKMLWSRKVFQKVNLSIILTQSYMRGHLARIRFSQLRLQWSASVLIQSFFKMHFAKKKYLRAIKMHECLLRTCKMYLAQQNLKKHSALHFQFLQQNTTASDNRTETDCSDRSGKDHLLIAANEGEGDSCNVLHPAGPSYSKDDFLDIIRSSDPSIKSNDNVDDQREGLSRILFVNSKNPSRESYDIAYNTGRFANEARRKKKKNHFIEDHDAVDAVASENETTIIEDIYENEVDCRLSSLNDLHSYDPHASFTSQHERQRNDMHDVAMEGDKISASVKMQHGLSHLTRHSINDPSENETNKTSSQAGPADVEVLVVPAIEHVNNYDGNDSQDVFVISSAFQEKHVKAPLADEENFNDDDLVALTGDNDLDCEVKIVSIDDDDEDGEVTESVNVSTHPSENLPQHNLFSDPIGSLNEKLSVAFMKNEKSKVKPSRSRKLSVVKQRQEQKMSWNVAGTMQWKYPLDLVIENLKELRQFEHHLSIKKLNTYKLNRERGGKKENIIDEIFKSTLNEFHNNLLTQISTAKESSASEYVVFSYERLMKLVEEILRVKSRNKFEDDNDFPHTFFINAFRGFLDEFIKKKENKELPDIKFKNVFKKSKKESIFEHMEHKFLLIQFGIATFCECCQGKLWVLEKGYTCKVCMLTIHRKCYSKLNSKCSKSSDAASLVARKGHKIIGSPLSLLMQSLVDIHKVHPLIDRLISTIEMDGLYTEGLYRKVGLESATKKLIADINSNAAEQVDFSNQSIHVLTSVLKTFFREMPEPLLTFEFYKDFIRFADIEDENDRTVALYSLVDKLPPINHAFLERLIFHLAKVALQQEYNRMSAEGLAIIFAPSILRTSQQLPMQESLLHVPRQSLCVECLITSQMRKTQSTLRYIEDINKDTIDVNNKIATLKANGKRVSTEDLKVEDDLNSSISSDELTTLTHKMKTLQRKKQVLTAALSSMPCHRSLIDDGLQSSEDLDSMVGDEDASSCSLGIYDNISQYSDTDSVTYAQ</sequence>
<dbReference type="EnsemblMetazoa" id="HelroT190322">
    <property type="protein sequence ID" value="HelroP190322"/>
    <property type="gene ID" value="HelroG190322"/>
</dbReference>
<evidence type="ECO:0000256" key="7">
    <source>
        <dbReference type="ARBA" id="ARBA00023123"/>
    </source>
</evidence>
<dbReference type="PRINTS" id="PR00193">
    <property type="entry name" value="MYOSINHEAVY"/>
</dbReference>
<feature type="region of interest" description="Actin-binding" evidence="9">
    <location>
        <begin position="799"/>
        <end position="821"/>
    </location>
</feature>
<keyword evidence="6 9" id="KW-0067">ATP-binding</keyword>
<dbReference type="OMA" id="SWTNIEY"/>
<dbReference type="InParanoid" id="T1FRW8"/>
<dbReference type="InterPro" id="IPR000198">
    <property type="entry name" value="RhoGAP_dom"/>
</dbReference>
<dbReference type="eggNOG" id="KOG4229">
    <property type="taxonomic scope" value="Eukaryota"/>
</dbReference>
<proteinExistence type="inferred from homology"/>
<dbReference type="Gene3D" id="1.20.5.190">
    <property type="match status" value="1"/>
</dbReference>
<dbReference type="Gene3D" id="6.20.240.20">
    <property type="match status" value="1"/>
</dbReference>
<reference evidence="15" key="3">
    <citation type="submission" date="2015-06" db="UniProtKB">
        <authorList>
            <consortium name="EnsemblMetazoa"/>
        </authorList>
    </citation>
    <scope>IDENTIFICATION</scope>
</reference>
<keyword evidence="16" id="KW-1185">Reference proteome</keyword>
<gene>
    <name evidence="15" type="primary">20211565</name>
    <name evidence="14" type="ORF">HELRODRAFT_190322</name>
</gene>
<dbReference type="FunFam" id="3.40.850.10:FF:000008">
    <property type="entry name" value="Putative unconventional myosin-IXa"/>
    <property type="match status" value="1"/>
</dbReference>
<dbReference type="SUPFAM" id="SSF48350">
    <property type="entry name" value="GTPase activation domain, GAP"/>
    <property type="match status" value="1"/>
</dbReference>
<evidence type="ECO:0000256" key="3">
    <source>
        <dbReference type="ARBA" id="ARBA00022723"/>
    </source>
</evidence>
<dbReference type="SUPFAM" id="SSF57889">
    <property type="entry name" value="Cysteine-rich domain"/>
    <property type="match status" value="1"/>
</dbReference>
<dbReference type="PROSITE" id="PS50081">
    <property type="entry name" value="ZF_DAG_PE_2"/>
    <property type="match status" value="1"/>
</dbReference>
<organism evidence="15 16">
    <name type="scientific">Helobdella robusta</name>
    <name type="common">Californian leech</name>
    <dbReference type="NCBI Taxonomy" id="6412"/>
    <lineage>
        <taxon>Eukaryota</taxon>
        <taxon>Metazoa</taxon>
        <taxon>Spiralia</taxon>
        <taxon>Lophotrochozoa</taxon>
        <taxon>Annelida</taxon>
        <taxon>Clitellata</taxon>
        <taxon>Hirudinea</taxon>
        <taxon>Rhynchobdellida</taxon>
        <taxon>Glossiphoniidae</taxon>
        <taxon>Helobdella</taxon>
    </lineage>
</organism>
<dbReference type="EMBL" id="AMQM01002834">
    <property type="status" value="NOT_ANNOTATED_CDS"/>
    <property type="molecule type" value="Genomic_DNA"/>
</dbReference>
<dbReference type="GO" id="GO:0005096">
    <property type="term" value="F:GTPase activator activity"/>
    <property type="evidence" value="ECO:0007669"/>
    <property type="project" value="InterPro"/>
</dbReference>
<evidence type="ECO:0008006" key="17">
    <source>
        <dbReference type="Google" id="ProtNLM"/>
    </source>
</evidence>
<dbReference type="SMART" id="SM00242">
    <property type="entry name" value="MYSc"/>
    <property type="match status" value="1"/>
</dbReference>
<name>T1FRW8_HELRO</name>
<evidence type="ECO:0000313" key="14">
    <source>
        <dbReference type="EMBL" id="ESO09899.1"/>
    </source>
</evidence>
<dbReference type="GeneID" id="20211565"/>
<evidence type="ECO:0000256" key="1">
    <source>
        <dbReference type="ARBA" id="ARBA00004496"/>
    </source>
</evidence>
<dbReference type="PROSITE" id="PS50238">
    <property type="entry name" value="RHOGAP"/>
    <property type="match status" value="1"/>
</dbReference>
<dbReference type="GO" id="GO:0016020">
    <property type="term" value="C:membrane"/>
    <property type="evidence" value="ECO:0000318"/>
    <property type="project" value="GO_Central"/>
</dbReference>
<dbReference type="GO" id="GO:0007015">
    <property type="term" value="P:actin filament organization"/>
    <property type="evidence" value="ECO:0000318"/>
    <property type="project" value="GO_Central"/>
</dbReference>
<dbReference type="InterPro" id="IPR002219">
    <property type="entry name" value="PKC_DAG/PE"/>
</dbReference>
<dbReference type="Pfam" id="PF00612">
    <property type="entry name" value="IQ"/>
    <property type="match status" value="2"/>
</dbReference>
<dbReference type="HOGENOM" id="CLU_000192_2_2_1"/>
<dbReference type="SMART" id="SM00015">
    <property type="entry name" value="IQ"/>
    <property type="match status" value="3"/>
</dbReference>
<dbReference type="InterPro" id="IPR001609">
    <property type="entry name" value="Myosin_head_motor_dom-like"/>
</dbReference>